<feature type="region of interest" description="Disordered" evidence="2">
    <location>
        <begin position="292"/>
        <end position="332"/>
    </location>
</feature>
<feature type="compositionally biased region" description="Low complexity" evidence="2">
    <location>
        <begin position="221"/>
        <end position="232"/>
    </location>
</feature>
<keyword evidence="5" id="KW-1185">Reference proteome</keyword>
<keyword evidence="3" id="KW-0472">Membrane</keyword>
<feature type="transmembrane region" description="Helical" evidence="3">
    <location>
        <begin position="40"/>
        <end position="59"/>
    </location>
</feature>
<organism evidence="4 5">
    <name type="scientific">Kitasatospora paranensis</name>
    <dbReference type="NCBI Taxonomy" id="258053"/>
    <lineage>
        <taxon>Bacteria</taxon>
        <taxon>Bacillati</taxon>
        <taxon>Actinomycetota</taxon>
        <taxon>Actinomycetes</taxon>
        <taxon>Kitasatosporales</taxon>
        <taxon>Streptomycetaceae</taxon>
        <taxon>Kitasatospora</taxon>
    </lineage>
</organism>
<feature type="region of interest" description="Disordered" evidence="2">
    <location>
        <begin position="212"/>
        <end position="232"/>
    </location>
</feature>
<keyword evidence="3" id="KW-0812">Transmembrane</keyword>
<feature type="transmembrane region" description="Helical" evidence="3">
    <location>
        <begin position="12"/>
        <end position="34"/>
    </location>
</feature>
<sequence length="345" mass="37036">MSRGRHRHSSVLGRSLPSVATGVLVLAAVAALVATPDVMVARSVGVAAVVAAVGLGLLLRQRDRAARAALQLAATRRLRAEERFEEQLAEAEYAAEVAEERATRFGRRLTAEKSRLAKAETEIARLLRERAVLVAEQALREAETTKRAAEAARPRYPASPAAYVRAGAALRTLERDAARAEEAREAVARADESRRAGQVQAEVELRPRMPQPVPVARPQQEPVKPEAAVARPPRAELAARATLPAGRQRPAGRGPGFSFFGRPATAAALRAAVPAPSVGDLADVVGDEALAESERYSAQLSRPAAEPARPPVETEAEHSRPEVVDLTPHDDTEMLQLLELRAQRS</sequence>
<evidence type="ECO:0000313" key="5">
    <source>
        <dbReference type="Proteomes" id="UP001596435"/>
    </source>
</evidence>
<feature type="compositionally biased region" description="Basic and acidic residues" evidence="2">
    <location>
        <begin position="315"/>
        <end position="332"/>
    </location>
</feature>
<feature type="coiled-coil region" evidence="1">
    <location>
        <begin position="81"/>
        <end position="193"/>
    </location>
</feature>
<evidence type="ECO:0008006" key="6">
    <source>
        <dbReference type="Google" id="ProtNLM"/>
    </source>
</evidence>
<reference evidence="5" key="1">
    <citation type="journal article" date="2019" name="Int. J. Syst. Evol. Microbiol.">
        <title>The Global Catalogue of Microorganisms (GCM) 10K type strain sequencing project: providing services to taxonomists for standard genome sequencing and annotation.</title>
        <authorList>
            <consortium name="The Broad Institute Genomics Platform"/>
            <consortium name="The Broad Institute Genome Sequencing Center for Infectious Disease"/>
            <person name="Wu L."/>
            <person name="Ma J."/>
        </authorList>
    </citation>
    <scope>NUCLEOTIDE SEQUENCE [LARGE SCALE GENOMIC DNA]</scope>
    <source>
        <strain evidence="5">CGMCC 1.12859</strain>
    </source>
</reference>
<evidence type="ECO:0000313" key="4">
    <source>
        <dbReference type="EMBL" id="MFC7177996.1"/>
    </source>
</evidence>
<proteinExistence type="predicted"/>
<protein>
    <recommendedName>
        <fullName evidence="6">Secreted protein</fullName>
    </recommendedName>
</protein>
<dbReference type="Proteomes" id="UP001596435">
    <property type="component" value="Unassembled WGS sequence"/>
</dbReference>
<comment type="caution">
    <text evidence="4">The sequence shown here is derived from an EMBL/GenBank/DDBJ whole genome shotgun (WGS) entry which is preliminary data.</text>
</comment>
<dbReference type="EMBL" id="JBHTAJ010000001">
    <property type="protein sequence ID" value="MFC7177996.1"/>
    <property type="molecule type" value="Genomic_DNA"/>
</dbReference>
<evidence type="ECO:0000256" key="2">
    <source>
        <dbReference type="SAM" id="MobiDB-lite"/>
    </source>
</evidence>
<keyword evidence="1" id="KW-0175">Coiled coil</keyword>
<accession>A0ABW2FL47</accession>
<keyword evidence="3" id="KW-1133">Transmembrane helix</keyword>
<name>A0ABW2FL47_9ACTN</name>
<gene>
    <name evidence="4" type="ORF">ACFQMG_00290</name>
</gene>
<evidence type="ECO:0000256" key="3">
    <source>
        <dbReference type="SAM" id="Phobius"/>
    </source>
</evidence>
<evidence type="ECO:0000256" key="1">
    <source>
        <dbReference type="SAM" id="Coils"/>
    </source>
</evidence>
<dbReference type="RefSeq" id="WP_380230201.1">
    <property type="nucleotide sequence ID" value="NZ_JBHSVH010000002.1"/>
</dbReference>
<feature type="compositionally biased region" description="Low complexity" evidence="2">
    <location>
        <begin position="303"/>
        <end position="313"/>
    </location>
</feature>